<evidence type="ECO:0000256" key="9">
    <source>
        <dbReference type="ARBA" id="ARBA00023125"/>
    </source>
</evidence>
<protein>
    <recommendedName>
        <fullName evidence="13">DNA 3'-5' helicase</fullName>
        <ecNumber evidence="13">5.6.2.4</ecNumber>
    </recommendedName>
</protein>
<comment type="similarity">
    <text evidence="1">Belongs to the helicase family. UvrD subfamily.</text>
</comment>
<keyword evidence="5 15" id="KW-0378">Hydrolase</keyword>
<dbReference type="SUPFAM" id="SSF52540">
    <property type="entry name" value="P-loop containing nucleoside triphosphate hydrolases"/>
    <property type="match status" value="1"/>
</dbReference>
<evidence type="ECO:0000256" key="11">
    <source>
        <dbReference type="ARBA" id="ARBA00023235"/>
    </source>
</evidence>
<dbReference type="InterPro" id="IPR000212">
    <property type="entry name" value="DNA_helicase_UvrD/REP"/>
</dbReference>
<evidence type="ECO:0000259" key="17">
    <source>
        <dbReference type="PROSITE" id="PS51217"/>
    </source>
</evidence>
<evidence type="ECO:0000256" key="5">
    <source>
        <dbReference type="ARBA" id="ARBA00022801"/>
    </source>
</evidence>
<keyword evidence="9" id="KW-0238">DNA-binding</keyword>
<dbReference type="GO" id="GO:0003677">
    <property type="term" value="F:DNA binding"/>
    <property type="evidence" value="ECO:0007669"/>
    <property type="project" value="UniProtKB-KW"/>
</dbReference>
<dbReference type="PANTHER" id="PTHR11070:SF2">
    <property type="entry name" value="ATP-DEPENDENT DNA HELICASE SRS2"/>
    <property type="match status" value="1"/>
</dbReference>
<keyword evidence="3 15" id="KW-0547">Nucleotide-binding</keyword>
<evidence type="ECO:0000256" key="4">
    <source>
        <dbReference type="ARBA" id="ARBA00022763"/>
    </source>
</evidence>
<evidence type="ECO:0000256" key="3">
    <source>
        <dbReference type="ARBA" id="ARBA00022741"/>
    </source>
</evidence>
<evidence type="ECO:0000256" key="2">
    <source>
        <dbReference type="ARBA" id="ARBA00022722"/>
    </source>
</evidence>
<comment type="catalytic activity">
    <reaction evidence="12">
        <text>Couples ATP hydrolysis with the unwinding of duplex DNA by translocating in the 3'-5' direction.</text>
        <dbReference type="EC" id="5.6.2.4"/>
    </reaction>
</comment>
<name>A0A0G0MGM4_YANXG</name>
<keyword evidence="10" id="KW-0234">DNA repair</keyword>
<evidence type="ECO:0000256" key="6">
    <source>
        <dbReference type="ARBA" id="ARBA00022806"/>
    </source>
</evidence>
<accession>A0A0G0MGM4</accession>
<evidence type="ECO:0000256" key="15">
    <source>
        <dbReference type="PROSITE-ProRule" id="PRU00560"/>
    </source>
</evidence>
<dbReference type="InterPro" id="IPR013986">
    <property type="entry name" value="DExx_box_DNA_helicase_dom_sf"/>
</dbReference>
<evidence type="ECO:0000256" key="1">
    <source>
        <dbReference type="ARBA" id="ARBA00009922"/>
    </source>
</evidence>
<evidence type="ECO:0000256" key="12">
    <source>
        <dbReference type="ARBA" id="ARBA00034617"/>
    </source>
</evidence>
<feature type="binding site" evidence="15">
    <location>
        <begin position="32"/>
        <end position="39"/>
    </location>
    <ligand>
        <name>ATP</name>
        <dbReference type="ChEBI" id="CHEBI:30616"/>
    </ligand>
</feature>
<dbReference type="GO" id="GO:0005524">
    <property type="term" value="F:ATP binding"/>
    <property type="evidence" value="ECO:0007669"/>
    <property type="project" value="UniProtKB-UniRule"/>
</dbReference>
<evidence type="ECO:0000313" key="19">
    <source>
        <dbReference type="Proteomes" id="UP000034845"/>
    </source>
</evidence>
<evidence type="ECO:0000313" key="18">
    <source>
        <dbReference type="EMBL" id="KKR02328.1"/>
    </source>
</evidence>
<dbReference type="Gene3D" id="3.90.320.10">
    <property type="match status" value="1"/>
</dbReference>
<dbReference type="InterPro" id="IPR014017">
    <property type="entry name" value="DNA_helicase_UvrD-like_C"/>
</dbReference>
<organism evidence="18 19">
    <name type="scientific">Yanofskybacteria sp. (strain GW2011_GWA1_39_13)</name>
    <dbReference type="NCBI Taxonomy" id="1619019"/>
    <lineage>
        <taxon>Bacteria</taxon>
        <taxon>Candidatus Yanofskyibacteriota</taxon>
    </lineage>
</organism>
<dbReference type="Pfam" id="PF00580">
    <property type="entry name" value="UvrD-helicase"/>
    <property type="match status" value="1"/>
</dbReference>
<dbReference type="Pfam" id="PF13361">
    <property type="entry name" value="UvrD_C"/>
    <property type="match status" value="1"/>
</dbReference>
<keyword evidence="8 15" id="KW-0067">ATP-binding</keyword>
<evidence type="ECO:0000256" key="10">
    <source>
        <dbReference type="ARBA" id="ARBA00023204"/>
    </source>
</evidence>
<dbReference type="InterPro" id="IPR011604">
    <property type="entry name" value="PDDEXK-like_dom_sf"/>
</dbReference>
<dbReference type="InterPro" id="IPR014016">
    <property type="entry name" value="UvrD-like_ATP-bd"/>
</dbReference>
<feature type="domain" description="UvrD-like helicase C-terminal" evidence="17">
    <location>
        <begin position="326"/>
        <end position="612"/>
    </location>
</feature>
<dbReference type="PROSITE" id="PS51217">
    <property type="entry name" value="UVRD_HELICASE_CTER"/>
    <property type="match status" value="1"/>
</dbReference>
<reference evidence="18 19" key="1">
    <citation type="journal article" date="2015" name="Nature">
        <title>rRNA introns, odd ribosomes, and small enigmatic genomes across a large radiation of phyla.</title>
        <authorList>
            <person name="Brown C.T."/>
            <person name="Hug L.A."/>
            <person name="Thomas B.C."/>
            <person name="Sharon I."/>
            <person name="Castelle C.J."/>
            <person name="Singh A."/>
            <person name="Wilkins M.J."/>
            <person name="Williams K.H."/>
            <person name="Banfield J.F."/>
        </authorList>
    </citation>
    <scope>NUCLEOTIDE SEQUENCE [LARGE SCALE GENOMIC DNA]</scope>
    <source>
        <strain evidence="19">GW2011_GWA1_39_13</strain>
    </source>
</reference>
<dbReference type="EMBL" id="LBWF01000004">
    <property type="protein sequence ID" value="KKR02328.1"/>
    <property type="molecule type" value="Genomic_DNA"/>
</dbReference>
<dbReference type="PATRIC" id="fig|1619019.3.peg.333"/>
<dbReference type="GO" id="GO:0043138">
    <property type="term" value="F:3'-5' DNA helicase activity"/>
    <property type="evidence" value="ECO:0007669"/>
    <property type="project" value="UniProtKB-EC"/>
</dbReference>
<dbReference type="GO" id="GO:0000725">
    <property type="term" value="P:recombinational repair"/>
    <property type="evidence" value="ECO:0007669"/>
    <property type="project" value="TreeGrafter"/>
</dbReference>
<keyword evidence="2" id="KW-0540">Nuclease</keyword>
<keyword evidence="4" id="KW-0227">DNA damage</keyword>
<evidence type="ECO:0000256" key="13">
    <source>
        <dbReference type="ARBA" id="ARBA00034808"/>
    </source>
</evidence>
<dbReference type="InterPro" id="IPR027417">
    <property type="entry name" value="P-loop_NTPase"/>
</dbReference>
<dbReference type="AlphaFoldDB" id="A0A0G0MGM4"/>
<dbReference type="GO" id="GO:0004527">
    <property type="term" value="F:exonuclease activity"/>
    <property type="evidence" value="ECO:0007669"/>
    <property type="project" value="UniProtKB-KW"/>
</dbReference>
<dbReference type="Gene3D" id="1.10.486.10">
    <property type="entry name" value="PCRA, domain 4"/>
    <property type="match status" value="1"/>
</dbReference>
<feature type="domain" description="UvrD-like helicase ATP-binding" evidence="16">
    <location>
        <begin position="11"/>
        <end position="331"/>
    </location>
</feature>
<keyword evidence="7" id="KW-0269">Exonuclease</keyword>
<proteinExistence type="inferred from homology"/>
<comment type="catalytic activity">
    <reaction evidence="14">
        <text>ATP + H2O = ADP + phosphate + H(+)</text>
        <dbReference type="Rhea" id="RHEA:13065"/>
        <dbReference type="ChEBI" id="CHEBI:15377"/>
        <dbReference type="ChEBI" id="CHEBI:15378"/>
        <dbReference type="ChEBI" id="CHEBI:30616"/>
        <dbReference type="ChEBI" id="CHEBI:43474"/>
        <dbReference type="ChEBI" id="CHEBI:456216"/>
        <dbReference type="EC" id="5.6.2.4"/>
    </reaction>
</comment>
<dbReference type="Gene3D" id="1.10.10.160">
    <property type="match status" value="1"/>
</dbReference>
<comment type="caution">
    <text evidence="18">The sequence shown here is derived from an EMBL/GenBank/DDBJ whole genome shotgun (WGS) entry which is preliminary data.</text>
</comment>
<dbReference type="EC" id="5.6.2.4" evidence="13"/>
<dbReference type="Pfam" id="PF12705">
    <property type="entry name" value="PDDEXK_1"/>
    <property type="match status" value="1"/>
</dbReference>
<evidence type="ECO:0000256" key="14">
    <source>
        <dbReference type="ARBA" id="ARBA00048988"/>
    </source>
</evidence>
<evidence type="ECO:0000259" key="16">
    <source>
        <dbReference type="PROSITE" id="PS51198"/>
    </source>
</evidence>
<evidence type="ECO:0000256" key="7">
    <source>
        <dbReference type="ARBA" id="ARBA00022839"/>
    </source>
</evidence>
<dbReference type="InterPro" id="IPR038726">
    <property type="entry name" value="PDDEXK_AddAB-type"/>
</dbReference>
<dbReference type="PANTHER" id="PTHR11070">
    <property type="entry name" value="UVRD / RECB / PCRA DNA HELICASE FAMILY MEMBER"/>
    <property type="match status" value="1"/>
</dbReference>
<evidence type="ECO:0000256" key="8">
    <source>
        <dbReference type="ARBA" id="ARBA00022840"/>
    </source>
</evidence>
<dbReference type="Proteomes" id="UP000034845">
    <property type="component" value="Unassembled WGS sequence"/>
</dbReference>
<dbReference type="Gene3D" id="3.40.50.300">
    <property type="entry name" value="P-loop containing nucleotide triphosphate hydrolases"/>
    <property type="match status" value="2"/>
</dbReference>
<dbReference type="PROSITE" id="PS51198">
    <property type="entry name" value="UVRD_HELICASE_ATP_BIND"/>
    <property type="match status" value="1"/>
</dbReference>
<dbReference type="CDD" id="cd17932">
    <property type="entry name" value="DEXQc_UvrD"/>
    <property type="match status" value="1"/>
</dbReference>
<gene>
    <name evidence="18" type="ORF">UT29_C0004G0021</name>
</gene>
<keyword evidence="11" id="KW-0413">Isomerase</keyword>
<sequence>MKTSEFKKYYERLNPKQKEAVDAIEGPVMVIAGPGTGKTQILTLRIANILEKTDTPPEALLALTYTESGVASMRGRLSEMIGSSAYRVTISTFHGFANNIIRNYPEEFPYIIGANSITEVEQFKIMEGIITSSELTILRPFGDTFYYLRAALGTINKLKQEGVQPDEFEKIIKDEEKKFSLIDDLYHDKGAHKGKMKGKYQDMQKHILKNKELAILYHAYQKALRDQKLYDYSDMIMEVCSALEKNKDFLLTLQEKYLYFLIDEHQDTNNAQNRIIELLASFFDNPNLFMVGDEKQAIFRFQGASLENFLYFKNRYKGAKLITLVQNYRSTQTILNLATSLAKKGELESQTKHPDKKIDLYNFSSTDAETYFIARSIQEKISGGLPAQAGKVKPEDIVVLYRENRDALPIASMLEKIGVPFAIESEQNVLQDEDIKKLLLILRAVKGFGDAGLLFTVLHVDFLGVSPLDIYKLIEYSRSKHLNPYDIIRSEQTLKEARIEDAERMQELYKQFSNWKQLSQNKGAASVFEIIVRESGFLAHVLANSDPFGKIEKVRALFDQMKSLIENHKDYALEQFLEHLDTLEEHRITLKSDNLQVRPGKVRLMTAHKSKGLEFDYVYIVHLFDGHWGNKRRIEHFKMPASVFKIDSALEESENQDERNLFYVALTRAKKEIVLSYSRQGITGREQLASQFIEEMDSAFIEKGEADKYEEEFFAKQEILFSENKQATVGIQDKEFLNEMFKKYGLSVTALNNYLDCPWKYFYSNLVRIPEAPNKHLMYGNAVHQALKDFFDKFKENDLGPEYLVKRFEEELSHQPIVEDDYKEALVKGRKYLPEYYKNYHESWGKNYLSEFKIDGIEIAPDIKINGKIDKIEILDSSNKVNVVDYKTGKPKTRNVVAGKTASSDGNYKRQLVFYNLLLNKFNDGKYKMASGDIDFVEPDDKGRFKKESFVINKEEVDELEELIKKTGDEIMGLVFWNKTCDDKDCHYCPLRKMMP</sequence>
<keyword evidence="6 15" id="KW-0347">Helicase</keyword>